<feature type="signal peptide" evidence="2">
    <location>
        <begin position="1"/>
        <end position="27"/>
    </location>
</feature>
<name>A0A9P9EGY3_9PLEO</name>
<keyword evidence="1" id="KW-0812">Transmembrane</keyword>
<feature type="transmembrane region" description="Helical" evidence="1">
    <location>
        <begin position="242"/>
        <end position="262"/>
    </location>
</feature>
<dbReference type="Proteomes" id="UP000700596">
    <property type="component" value="Unassembled WGS sequence"/>
</dbReference>
<dbReference type="OrthoDB" id="5392263at2759"/>
<feature type="transmembrane region" description="Helical" evidence="1">
    <location>
        <begin position="417"/>
        <end position="436"/>
    </location>
</feature>
<keyword evidence="1" id="KW-0472">Membrane</keyword>
<evidence type="ECO:0000256" key="1">
    <source>
        <dbReference type="SAM" id="Phobius"/>
    </source>
</evidence>
<gene>
    <name evidence="3" type="ORF">B0J11DRAFT_513461</name>
</gene>
<keyword evidence="1" id="KW-1133">Transmembrane helix</keyword>
<evidence type="ECO:0000313" key="4">
    <source>
        <dbReference type="Proteomes" id="UP000700596"/>
    </source>
</evidence>
<accession>A0A9P9EGY3</accession>
<dbReference type="AlphaFoldDB" id="A0A9P9EGY3"/>
<feature type="transmembrane region" description="Helical" evidence="1">
    <location>
        <begin position="99"/>
        <end position="121"/>
    </location>
</feature>
<protein>
    <submittedName>
        <fullName evidence="3">Uncharacterized protein</fullName>
    </submittedName>
</protein>
<reference evidence="3" key="1">
    <citation type="journal article" date="2021" name="Nat. Commun.">
        <title>Genetic determinants of endophytism in the Arabidopsis root mycobiome.</title>
        <authorList>
            <person name="Mesny F."/>
            <person name="Miyauchi S."/>
            <person name="Thiergart T."/>
            <person name="Pickel B."/>
            <person name="Atanasova L."/>
            <person name="Karlsson M."/>
            <person name="Huettel B."/>
            <person name="Barry K.W."/>
            <person name="Haridas S."/>
            <person name="Chen C."/>
            <person name="Bauer D."/>
            <person name="Andreopoulos W."/>
            <person name="Pangilinan J."/>
            <person name="LaButti K."/>
            <person name="Riley R."/>
            <person name="Lipzen A."/>
            <person name="Clum A."/>
            <person name="Drula E."/>
            <person name="Henrissat B."/>
            <person name="Kohler A."/>
            <person name="Grigoriev I.V."/>
            <person name="Martin F.M."/>
            <person name="Hacquard S."/>
        </authorList>
    </citation>
    <scope>NUCLEOTIDE SEQUENCE</scope>
    <source>
        <strain evidence="3">MPI-CAGE-CH-0243</strain>
    </source>
</reference>
<keyword evidence="4" id="KW-1185">Reference proteome</keyword>
<organism evidence="3 4">
    <name type="scientific">Dendryphion nanum</name>
    <dbReference type="NCBI Taxonomy" id="256645"/>
    <lineage>
        <taxon>Eukaryota</taxon>
        <taxon>Fungi</taxon>
        <taxon>Dikarya</taxon>
        <taxon>Ascomycota</taxon>
        <taxon>Pezizomycotina</taxon>
        <taxon>Dothideomycetes</taxon>
        <taxon>Pleosporomycetidae</taxon>
        <taxon>Pleosporales</taxon>
        <taxon>Torulaceae</taxon>
        <taxon>Dendryphion</taxon>
    </lineage>
</organism>
<comment type="caution">
    <text evidence="3">The sequence shown here is derived from an EMBL/GenBank/DDBJ whole genome shotgun (WGS) entry which is preliminary data.</text>
</comment>
<feature type="transmembrane region" description="Helical" evidence="1">
    <location>
        <begin position="519"/>
        <end position="541"/>
    </location>
</feature>
<dbReference type="EMBL" id="JAGMWT010000001">
    <property type="protein sequence ID" value="KAH7138045.1"/>
    <property type="molecule type" value="Genomic_DNA"/>
</dbReference>
<feature type="chain" id="PRO_5040144762" evidence="2">
    <location>
        <begin position="28"/>
        <end position="556"/>
    </location>
</feature>
<evidence type="ECO:0000313" key="3">
    <source>
        <dbReference type="EMBL" id="KAH7138045.1"/>
    </source>
</evidence>
<feature type="transmembrane region" description="Helical" evidence="1">
    <location>
        <begin position="383"/>
        <end position="405"/>
    </location>
</feature>
<sequence>MPYMPSTTQTFLLFLSLSLLSYTPVCAFRGDANFPALCNAVRLEMILADPSLANNTNLECRDSYTPEKEPALSISISVSECLRRCPRYQAAKLNVLNQWIGPLVGFLLPALAFVITIPRPLHLPQGDKRFASRKLIAIRSLLLALCINLVDIILWIITVFAFAGPMIAGSIHEAVIDHAALTYAESALTSDPFGALAAVTFTLVGSMNPDKGDLSGMIYSYILESPHGKRKLENLLSLLPSYGARVGVPIVFYLGAYAYALFDAKSKIGDNDTAHAVAFGLWYGVVVIVAIVSSSVLGIDNPSSLNAVFSENMSPATLPLLENNTSRTEESFLSRFAFHNPPFVPAWLYSRARNFNLWTENAKTALPFPPVLIAKIHSHTPRFLSGLLASVLIALPCAGACWISYSTPSVGFGCRSVCHLIYAGSQIILILVWWTWHNAPTTSKSSNFSFSSISVLFLSTIALVAGLVSSIGGTIMQLVGVFKNCICKASLMYLLPASRKGAIVLLANDMKEHRDNARWWIVVGSVGVAFIGSIGVLGWAYQARVRARVRECLKKL</sequence>
<keyword evidence="2" id="KW-0732">Signal</keyword>
<evidence type="ECO:0000256" key="2">
    <source>
        <dbReference type="SAM" id="SignalP"/>
    </source>
</evidence>
<feature type="transmembrane region" description="Helical" evidence="1">
    <location>
        <begin position="274"/>
        <end position="299"/>
    </location>
</feature>
<proteinExistence type="predicted"/>
<feature type="transmembrane region" description="Helical" evidence="1">
    <location>
        <begin position="141"/>
        <end position="163"/>
    </location>
</feature>
<feature type="transmembrane region" description="Helical" evidence="1">
    <location>
        <begin position="456"/>
        <end position="479"/>
    </location>
</feature>